<accession>A0ABS7QEN4</accession>
<dbReference type="InterPro" id="IPR013154">
    <property type="entry name" value="ADH-like_N"/>
</dbReference>
<dbReference type="SMART" id="SM00829">
    <property type="entry name" value="PKS_ER"/>
    <property type="match status" value="1"/>
</dbReference>
<keyword evidence="1" id="KW-0521">NADP</keyword>
<dbReference type="Pfam" id="PF08240">
    <property type="entry name" value="ADH_N"/>
    <property type="match status" value="1"/>
</dbReference>
<organism evidence="3 4">
    <name type="scientific">Actinacidiphila acidipaludis</name>
    <dbReference type="NCBI Taxonomy" id="2873382"/>
    <lineage>
        <taxon>Bacteria</taxon>
        <taxon>Bacillati</taxon>
        <taxon>Actinomycetota</taxon>
        <taxon>Actinomycetes</taxon>
        <taxon>Kitasatosporales</taxon>
        <taxon>Streptomycetaceae</taxon>
        <taxon>Actinacidiphila</taxon>
    </lineage>
</organism>
<evidence type="ECO:0000259" key="2">
    <source>
        <dbReference type="SMART" id="SM00829"/>
    </source>
</evidence>
<gene>
    <name evidence="3" type="ORF">K7862_28955</name>
</gene>
<dbReference type="Pfam" id="PF13602">
    <property type="entry name" value="ADH_zinc_N_2"/>
    <property type="match status" value="1"/>
</dbReference>
<dbReference type="InterPro" id="IPR051603">
    <property type="entry name" value="Zinc-ADH_QOR/CCCR"/>
</dbReference>
<evidence type="ECO:0000313" key="3">
    <source>
        <dbReference type="EMBL" id="MBY8881635.1"/>
    </source>
</evidence>
<dbReference type="PANTHER" id="PTHR44154">
    <property type="entry name" value="QUINONE OXIDOREDUCTASE"/>
    <property type="match status" value="1"/>
</dbReference>
<dbReference type="InterPro" id="IPR036291">
    <property type="entry name" value="NAD(P)-bd_dom_sf"/>
</dbReference>
<evidence type="ECO:0000313" key="4">
    <source>
        <dbReference type="Proteomes" id="UP000778578"/>
    </source>
</evidence>
<evidence type="ECO:0000256" key="1">
    <source>
        <dbReference type="ARBA" id="ARBA00022857"/>
    </source>
</evidence>
<dbReference type="Gene3D" id="3.90.180.10">
    <property type="entry name" value="Medium-chain alcohol dehydrogenases, catalytic domain"/>
    <property type="match status" value="1"/>
</dbReference>
<proteinExistence type="predicted"/>
<dbReference type="Proteomes" id="UP000778578">
    <property type="component" value="Unassembled WGS sequence"/>
</dbReference>
<dbReference type="InterPro" id="IPR020843">
    <property type="entry name" value="ER"/>
</dbReference>
<keyword evidence="4" id="KW-1185">Reference proteome</keyword>
<dbReference type="PANTHER" id="PTHR44154:SF1">
    <property type="entry name" value="QUINONE OXIDOREDUCTASE"/>
    <property type="match status" value="1"/>
</dbReference>
<sequence>MPKAIAFAEFGSPDVLRVQERDVPQPGPGQVRIAVRVAGVNALDHKIRSGQMNQVFPVSLPHVPGVEAAGVIESLGEGVEGLTVGEAVFGQTATGAYAELALADAGRIAIKPDTVGWEQAAAIPVAAETTYRALELLRVQPGETLLVHAAAGAVGGVAVQVAVARGLTVIGTASEANHDHLRALGAIPVTYGDGLVERVRAVAPQGVDAALDAAGRGGAVAASVELTGNKDRVVTIADGQGAAEYGVRFTSGGGDEYRGEPAFQEALALVAAGKLELPVFRAFPLAEAAEAHRLSEGGHVTGKIVLTV</sequence>
<dbReference type="SUPFAM" id="SSF51735">
    <property type="entry name" value="NAD(P)-binding Rossmann-fold domains"/>
    <property type="match status" value="1"/>
</dbReference>
<dbReference type="RefSeq" id="WP_222967639.1">
    <property type="nucleotide sequence ID" value="NZ_JAINZZ010000052.1"/>
</dbReference>
<dbReference type="InterPro" id="IPR011032">
    <property type="entry name" value="GroES-like_sf"/>
</dbReference>
<dbReference type="EMBL" id="JAINZZ010000052">
    <property type="protein sequence ID" value="MBY8881635.1"/>
    <property type="molecule type" value="Genomic_DNA"/>
</dbReference>
<dbReference type="CDD" id="cd05289">
    <property type="entry name" value="MDR_like_2"/>
    <property type="match status" value="1"/>
</dbReference>
<dbReference type="SUPFAM" id="SSF50129">
    <property type="entry name" value="GroES-like"/>
    <property type="match status" value="1"/>
</dbReference>
<reference evidence="3 4" key="1">
    <citation type="submission" date="2021-08" db="EMBL/GenBank/DDBJ databases">
        <title>WGS of actinomycetes from Thailand.</title>
        <authorList>
            <person name="Thawai C."/>
        </authorList>
    </citation>
    <scope>NUCLEOTIDE SEQUENCE [LARGE SCALE GENOMIC DNA]</scope>
    <source>
        <strain evidence="3 4">PLK6-54</strain>
    </source>
</reference>
<dbReference type="Gene3D" id="3.40.50.720">
    <property type="entry name" value="NAD(P)-binding Rossmann-like Domain"/>
    <property type="match status" value="1"/>
</dbReference>
<name>A0ABS7QEN4_9ACTN</name>
<comment type="caution">
    <text evidence="3">The sequence shown here is derived from an EMBL/GenBank/DDBJ whole genome shotgun (WGS) entry which is preliminary data.</text>
</comment>
<feature type="domain" description="Enoyl reductase (ER)" evidence="2">
    <location>
        <begin position="11"/>
        <end position="306"/>
    </location>
</feature>
<protein>
    <submittedName>
        <fullName evidence="3">NADP-dependent oxidoreductase</fullName>
    </submittedName>
</protein>